<reference evidence="2 3" key="1">
    <citation type="submission" date="2015-02" db="EMBL/GenBank/DDBJ databases">
        <authorList>
            <person name="Ju K.-S."/>
            <person name="Doroghazi J.R."/>
            <person name="Metcalf W."/>
        </authorList>
    </citation>
    <scope>NUCLEOTIDE SEQUENCE [LARGE SCALE GENOMIC DNA]</scope>
    <source>
        <strain evidence="2 3">NRRL B-16140</strain>
    </source>
</reference>
<dbReference type="EMBL" id="JYJG01000042">
    <property type="protein sequence ID" value="KJK51184.1"/>
    <property type="molecule type" value="Genomic_DNA"/>
</dbReference>
<protein>
    <submittedName>
        <fullName evidence="2">Uncharacterized protein</fullName>
    </submittedName>
</protein>
<sequence>MTFKKIAAGTLAAAALAVLAPASAQADPSTEFETGDGYDYTKGTITWHNRTVTISGYVIDEGAGWTEVRFRVFAGSTQIGAQESRYTDDASTNPVLRSPRRFELGMGDTNRPGGVTKVEIAICHTKNTCDQFTTRPRP</sequence>
<keyword evidence="3" id="KW-1185">Reference proteome</keyword>
<feature type="chain" id="PRO_5002442113" evidence="1">
    <location>
        <begin position="27"/>
        <end position="138"/>
    </location>
</feature>
<feature type="signal peptide" evidence="1">
    <location>
        <begin position="1"/>
        <end position="26"/>
    </location>
</feature>
<dbReference type="AlphaFoldDB" id="A0A0F0H630"/>
<gene>
    <name evidence="2" type="ORF">UK23_08165</name>
</gene>
<accession>A0A0F0H630</accession>
<keyword evidence="1" id="KW-0732">Signal</keyword>
<name>A0A0F0H630_LENAE</name>
<evidence type="ECO:0000313" key="2">
    <source>
        <dbReference type="EMBL" id="KJK51184.1"/>
    </source>
</evidence>
<dbReference type="PATRIC" id="fig|68170.10.peg.8421"/>
<organism evidence="2 3">
    <name type="scientific">Lentzea aerocolonigenes</name>
    <name type="common">Lechevalieria aerocolonigenes</name>
    <name type="synonym">Saccharothrix aerocolonigenes</name>
    <dbReference type="NCBI Taxonomy" id="68170"/>
    <lineage>
        <taxon>Bacteria</taxon>
        <taxon>Bacillati</taxon>
        <taxon>Actinomycetota</taxon>
        <taxon>Actinomycetes</taxon>
        <taxon>Pseudonocardiales</taxon>
        <taxon>Pseudonocardiaceae</taxon>
        <taxon>Lentzea</taxon>
    </lineage>
</organism>
<comment type="caution">
    <text evidence="2">The sequence shown here is derived from an EMBL/GenBank/DDBJ whole genome shotgun (WGS) entry which is preliminary data.</text>
</comment>
<proteinExistence type="predicted"/>
<evidence type="ECO:0000313" key="3">
    <source>
        <dbReference type="Proteomes" id="UP000033393"/>
    </source>
</evidence>
<dbReference type="Proteomes" id="UP000033393">
    <property type="component" value="Unassembled WGS sequence"/>
</dbReference>
<dbReference type="RefSeq" id="WP_045310771.1">
    <property type="nucleotide sequence ID" value="NZ_JYJG01000042.1"/>
</dbReference>
<dbReference type="OrthoDB" id="3634440at2"/>
<evidence type="ECO:0000256" key="1">
    <source>
        <dbReference type="SAM" id="SignalP"/>
    </source>
</evidence>